<evidence type="ECO:0000256" key="1">
    <source>
        <dbReference type="ARBA" id="ARBA00022679"/>
    </source>
</evidence>
<organism evidence="2 3">
    <name type="scientific">Metallosphaera cuprina (strain Ar-4)</name>
    <dbReference type="NCBI Taxonomy" id="1006006"/>
    <lineage>
        <taxon>Archaea</taxon>
        <taxon>Thermoproteota</taxon>
        <taxon>Thermoprotei</taxon>
        <taxon>Sulfolobales</taxon>
        <taxon>Sulfolobaceae</taxon>
        <taxon>Metallosphaera</taxon>
    </lineage>
</organism>
<dbReference type="GO" id="GO:0051996">
    <property type="term" value="F:squalene synthase [NAD(P)H] activity"/>
    <property type="evidence" value="ECO:0007669"/>
    <property type="project" value="InterPro"/>
</dbReference>
<dbReference type="SUPFAM" id="SSF48576">
    <property type="entry name" value="Terpenoid synthases"/>
    <property type="match status" value="1"/>
</dbReference>
<dbReference type="SFLD" id="SFLDS00005">
    <property type="entry name" value="Isoprenoid_Synthase_Type_I"/>
    <property type="match status" value="1"/>
</dbReference>
<dbReference type="KEGG" id="mcn:Mcup_1039"/>
<dbReference type="Gene3D" id="1.10.600.10">
    <property type="entry name" value="Farnesyl Diphosphate Synthase"/>
    <property type="match status" value="1"/>
</dbReference>
<dbReference type="InterPro" id="IPR002060">
    <property type="entry name" value="Squ/phyt_synthse"/>
</dbReference>
<dbReference type="GeneID" id="10493230"/>
<dbReference type="GO" id="GO:0008299">
    <property type="term" value="P:isoprenoid biosynthetic process"/>
    <property type="evidence" value="ECO:0007669"/>
    <property type="project" value="UniProtKB-ARBA"/>
</dbReference>
<dbReference type="PATRIC" id="fig|1006006.8.peg.1031"/>
<accession>F4G2U6</accession>
<dbReference type="Proteomes" id="UP000007812">
    <property type="component" value="Chromosome"/>
</dbReference>
<name>F4G2U6_METCR</name>
<gene>
    <name evidence="2" type="ordered locus">Mcup_1039</name>
</gene>
<dbReference type="InterPro" id="IPR019845">
    <property type="entry name" value="Squalene/phytoene_synthase_CS"/>
</dbReference>
<dbReference type="GO" id="GO:0004311">
    <property type="term" value="F:geranylgeranyl diphosphate synthase activity"/>
    <property type="evidence" value="ECO:0007669"/>
    <property type="project" value="InterPro"/>
</dbReference>
<dbReference type="InterPro" id="IPR033904">
    <property type="entry name" value="Trans_IPPS_HH"/>
</dbReference>
<dbReference type="EMBL" id="CP002656">
    <property type="protein sequence ID" value="AEB95144.1"/>
    <property type="molecule type" value="Genomic_DNA"/>
</dbReference>
<dbReference type="STRING" id="1006006.Mcup_1039"/>
<dbReference type="eggNOG" id="arCOG02936">
    <property type="taxonomic scope" value="Archaea"/>
</dbReference>
<sequence length="282" mass="33977">MRSELNEIFRKGSTTYYNSTLFFPPHIREDVTKLYAFVRVFDDLVDSVPQRVQEFYNLRRLYERQRDGEETGNVVLSSFVELMRRKNFEESWVEAFLDSMESDIYKKVYYSLDETLKYMYGSAEVIGLFMMRVLDLPEESRNYARMLGRSMQYLNFIRDVKEDQYLGRTYLPKDEMEEFGVSSLECTPQFSEFIRFQVNRYLSFERGAERGYKYIPRRYLIPIKTASDMYKWTGMMIKAYPCLVLSRKVKPRRSRIVSSVFKNYIEVYLWTLFSNLRLPILR</sequence>
<dbReference type="AlphaFoldDB" id="F4G2U6"/>
<dbReference type="CDD" id="cd00683">
    <property type="entry name" value="Trans_IPPS_HH"/>
    <property type="match status" value="1"/>
</dbReference>
<dbReference type="SFLD" id="SFLDG01018">
    <property type="entry name" value="Squalene/Phytoene_Synthase_Lik"/>
    <property type="match status" value="1"/>
</dbReference>
<dbReference type="OrthoDB" id="305023at2157"/>
<evidence type="ECO:0000313" key="2">
    <source>
        <dbReference type="EMBL" id="AEB95144.1"/>
    </source>
</evidence>
<dbReference type="SFLD" id="SFLDG01212">
    <property type="entry name" value="Phytoene_synthase_like"/>
    <property type="match status" value="1"/>
</dbReference>
<dbReference type="InterPro" id="IPR008949">
    <property type="entry name" value="Isoprenoid_synthase_dom_sf"/>
</dbReference>
<keyword evidence="3" id="KW-1185">Reference proteome</keyword>
<dbReference type="PROSITE" id="PS01045">
    <property type="entry name" value="SQUALEN_PHYTOEN_SYN_2"/>
    <property type="match status" value="1"/>
</dbReference>
<reference evidence="2 3" key="1">
    <citation type="journal article" date="2011" name="J. Bacteriol.">
        <title>Complete genome sequence of Metallosphaera cuprina, a metal sulfide-oxidizing archaeon from a hot spring.</title>
        <authorList>
            <person name="Liu L.J."/>
            <person name="You X.Y."/>
            <person name="Zheng H."/>
            <person name="Wang S."/>
            <person name="Jiang C.Y."/>
            <person name="Liu S.J."/>
        </authorList>
    </citation>
    <scope>NUCLEOTIDE SEQUENCE [LARGE SCALE GENOMIC DNA]</scope>
    <source>
        <strain evidence="2 3">Ar-4</strain>
    </source>
</reference>
<protein>
    <submittedName>
        <fullName evidence="2">Squalene/phytoene synthase</fullName>
    </submittedName>
</protein>
<keyword evidence="1" id="KW-0808">Transferase</keyword>
<dbReference type="Pfam" id="PF00494">
    <property type="entry name" value="SQS_PSY"/>
    <property type="match status" value="1"/>
</dbReference>
<dbReference type="RefSeq" id="WP_013737642.1">
    <property type="nucleotide sequence ID" value="NC_015435.1"/>
</dbReference>
<dbReference type="HOGENOM" id="CLU_037269_1_2_2"/>
<proteinExistence type="predicted"/>
<dbReference type="InterPro" id="IPR044843">
    <property type="entry name" value="Trans_IPPS_bact-type"/>
</dbReference>
<dbReference type="PANTHER" id="PTHR31480">
    <property type="entry name" value="BIFUNCTIONAL LYCOPENE CYCLASE/PHYTOENE SYNTHASE"/>
    <property type="match status" value="1"/>
</dbReference>
<evidence type="ECO:0000313" key="3">
    <source>
        <dbReference type="Proteomes" id="UP000007812"/>
    </source>
</evidence>